<comment type="caution">
    <text evidence="1">The sequence shown here is derived from an EMBL/GenBank/DDBJ whole genome shotgun (WGS) entry which is preliminary data.</text>
</comment>
<evidence type="ECO:0000313" key="1">
    <source>
        <dbReference type="EMBL" id="KAG1784438.1"/>
    </source>
</evidence>
<dbReference type="EMBL" id="JABBWE010000121">
    <property type="protein sequence ID" value="KAG1785039.1"/>
    <property type="molecule type" value="Genomic_DNA"/>
</dbReference>
<dbReference type="RefSeq" id="XP_041152524.1">
    <property type="nucleotide sequence ID" value="XM_041300959.1"/>
</dbReference>
<protein>
    <submittedName>
        <fullName evidence="1">Uncharacterized protein</fullName>
    </submittedName>
</protein>
<reference evidence="1" key="1">
    <citation type="journal article" date="2020" name="New Phytol.">
        <title>Comparative genomics reveals dynamic genome evolution in host specialist ectomycorrhizal fungi.</title>
        <authorList>
            <person name="Lofgren L.A."/>
            <person name="Nguyen N.H."/>
            <person name="Vilgalys R."/>
            <person name="Ruytinx J."/>
            <person name="Liao H.L."/>
            <person name="Branco S."/>
            <person name="Kuo A."/>
            <person name="LaButti K."/>
            <person name="Lipzen A."/>
            <person name="Andreopoulos W."/>
            <person name="Pangilinan J."/>
            <person name="Riley R."/>
            <person name="Hundley H."/>
            <person name="Na H."/>
            <person name="Barry K."/>
            <person name="Grigoriev I.V."/>
            <person name="Stajich J.E."/>
            <person name="Kennedy P.G."/>
        </authorList>
    </citation>
    <scope>NUCLEOTIDE SEQUENCE</scope>
    <source>
        <strain evidence="1">S12</strain>
    </source>
</reference>
<dbReference type="EMBL" id="JABBWE010000121">
    <property type="protein sequence ID" value="KAG1785055.1"/>
    <property type="molecule type" value="Genomic_DNA"/>
</dbReference>
<proteinExistence type="predicted"/>
<sequence length="172" mass="19024">MSRVLNIPHVGINVDNITQLEYLASKVTVCTRLHSPDPTPKIGIAQVLVHTYMTDPHIYTRELAMSDEEASAMRRFQAFYASRTSASISKHVKSYGPAPGTVFHEGLVLATSTYKGTAVSLNQIRGIAEVVRLSEIFTSRSYQVDTTADTEVMNMDNREVQPSASESVMWAD</sequence>
<dbReference type="AlphaFoldDB" id="A0A9P7A978"/>
<dbReference type="Proteomes" id="UP000719766">
    <property type="component" value="Unassembled WGS sequence"/>
</dbReference>
<gene>
    <name evidence="2" type="ORF">HD556DRAFT_1314584</name>
    <name evidence="3" type="ORF">HD556DRAFT_1314596</name>
    <name evidence="1" type="ORF">HD556DRAFT_1315070</name>
</gene>
<evidence type="ECO:0000313" key="2">
    <source>
        <dbReference type="EMBL" id="KAG1785039.1"/>
    </source>
</evidence>
<keyword evidence="4" id="KW-1185">Reference proteome</keyword>
<dbReference type="EMBL" id="JABBWE010000146">
    <property type="protein sequence ID" value="KAG1784438.1"/>
    <property type="molecule type" value="Genomic_DNA"/>
</dbReference>
<dbReference type="OrthoDB" id="2701181at2759"/>
<evidence type="ECO:0000313" key="4">
    <source>
        <dbReference type="Proteomes" id="UP000719766"/>
    </source>
</evidence>
<organism evidence="1 4">
    <name type="scientific">Suillus plorans</name>
    <dbReference type="NCBI Taxonomy" id="116603"/>
    <lineage>
        <taxon>Eukaryota</taxon>
        <taxon>Fungi</taxon>
        <taxon>Dikarya</taxon>
        <taxon>Basidiomycota</taxon>
        <taxon>Agaricomycotina</taxon>
        <taxon>Agaricomycetes</taxon>
        <taxon>Agaricomycetidae</taxon>
        <taxon>Boletales</taxon>
        <taxon>Suillineae</taxon>
        <taxon>Suillaceae</taxon>
        <taxon>Suillus</taxon>
    </lineage>
</organism>
<evidence type="ECO:0000313" key="3">
    <source>
        <dbReference type="EMBL" id="KAG1785055.1"/>
    </source>
</evidence>
<dbReference type="GeneID" id="64594723"/>
<accession>A0A9P7A978</accession>
<name>A0A9P7A978_9AGAM</name>